<reference evidence="1 2" key="1">
    <citation type="submission" date="2019-06" db="EMBL/GenBank/DDBJ databases">
        <title>Genomic Encyclopedia of Type Strains, Phase IV (KMG-V): Genome sequencing to study the core and pangenomes of soil and plant-associated prokaryotes.</title>
        <authorList>
            <person name="Whitman W."/>
        </authorList>
    </citation>
    <scope>NUCLEOTIDE SEQUENCE [LARGE SCALE GENOMIC DNA]</scope>
    <source>
        <strain evidence="1 2">BR 11865</strain>
    </source>
</reference>
<proteinExistence type="predicted"/>
<accession>A0A560F1V7</accession>
<name>A0A560F1V7_9PROT</name>
<evidence type="ECO:0000313" key="2">
    <source>
        <dbReference type="Proteomes" id="UP000316545"/>
    </source>
</evidence>
<comment type="caution">
    <text evidence="1">The sequence shown here is derived from an EMBL/GenBank/DDBJ whole genome shotgun (WGS) entry which is preliminary data.</text>
</comment>
<dbReference type="RefSeq" id="WP_145620188.1">
    <property type="nucleotide sequence ID" value="NZ_VITO01000029.1"/>
</dbReference>
<dbReference type="Proteomes" id="UP000316545">
    <property type="component" value="Unassembled WGS sequence"/>
</dbReference>
<organism evidence="1 2">
    <name type="scientific">Nitrospirillum amazonense</name>
    <dbReference type="NCBI Taxonomy" id="28077"/>
    <lineage>
        <taxon>Bacteria</taxon>
        <taxon>Pseudomonadati</taxon>
        <taxon>Pseudomonadota</taxon>
        <taxon>Alphaproteobacteria</taxon>
        <taxon>Rhodospirillales</taxon>
        <taxon>Azospirillaceae</taxon>
        <taxon>Nitrospirillum</taxon>
    </lineage>
</organism>
<sequence>MPYLLEVQPYDPAIGGTRTLYFSDTGFVTEPGDAPANTYYRRFLDIPLAESRSLGTGTSIGGYSTPASGTITLANDNGQLDGLAAYSWEGRPYRLLWSTKAKPALADFTQLRAGVIDQVVVGNDCQIQTLDRSALFDVSALPYTFAGTGGVEGTADMKGRYKPRCLGQPPQFTPILVDAANLTYLIDPDGYSSVFDLRDGGKPLPSSKGDFATYAALIAADLTGYDYATCKALGLVRLRVATSSDFTLSCKGVAPGGTWISSFADLVKFLLTTSAGLTTADLDLARFAAFNTLQPAPLEYWADGGSQVTVRSIIDELADTVGAFWGFGLNNLMQLGRYDPPKTVADYSFTERQIVELTPQPAARRLRNIRLSYEHHYTRLTTATLIAAATPAADQPRLLADMLWTDPKTNASVAAACLLYYDADVQTHFVNKTDAEAERDRRSALYGNAAMPFTVTVPLTQGLDVGCTVRLTSPRYMLSGGRNFTVITVDGGGNDETMKLTVRG</sequence>
<keyword evidence="2" id="KW-1185">Reference proteome</keyword>
<evidence type="ECO:0000313" key="1">
    <source>
        <dbReference type="EMBL" id="TWB15591.1"/>
    </source>
</evidence>
<protein>
    <recommendedName>
        <fullName evidence="3">Tail protein</fullName>
    </recommendedName>
</protein>
<dbReference type="AlphaFoldDB" id="A0A560F1V7"/>
<evidence type="ECO:0008006" key="3">
    <source>
        <dbReference type="Google" id="ProtNLM"/>
    </source>
</evidence>
<gene>
    <name evidence="1" type="ORF">FBZ88_12944</name>
</gene>
<dbReference type="EMBL" id="VITO01000029">
    <property type="protein sequence ID" value="TWB15591.1"/>
    <property type="molecule type" value="Genomic_DNA"/>
</dbReference>